<dbReference type="InterPro" id="IPR003594">
    <property type="entry name" value="HATPase_dom"/>
</dbReference>
<dbReference type="AlphaFoldDB" id="X0U9Z1"/>
<dbReference type="PANTHER" id="PTHR43065">
    <property type="entry name" value="SENSOR HISTIDINE KINASE"/>
    <property type="match status" value="1"/>
</dbReference>
<dbReference type="InterPro" id="IPR005467">
    <property type="entry name" value="His_kinase_dom"/>
</dbReference>
<evidence type="ECO:0000256" key="3">
    <source>
        <dbReference type="ARBA" id="ARBA00022741"/>
    </source>
</evidence>
<evidence type="ECO:0000259" key="8">
    <source>
        <dbReference type="PROSITE" id="PS50109"/>
    </source>
</evidence>
<evidence type="ECO:0000256" key="5">
    <source>
        <dbReference type="ARBA" id="ARBA00022840"/>
    </source>
</evidence>
<dbReference type="EMBL" id="BARS01021331">
    <property type="protein sequence ID" value="GAG02360.1"/>
    <property type="molecule type" value="Genomic_DNA"/>
</dbReference>
<evidence type="ECO:0000313" key="9">
    <source>
        <dbReference type="EMBL" id="GAG02360.1"/>
    </source>
</evidence>
<feature type="region of interest" description="Disordered" evidence="7">
    <location>
        <begin position="49"/>
        <end position="77"/>
    </location>
</feature>
<feature type="domain" description="Histidine kinase" evidence="8">
    <location>
        <begin position="1"/>
        <end position="49"/>
    </location>
</feature>
<protein>
    <recommendedName>
        <fullName evidence="8">Histidine kinase domain-containing protein</fullName>
    </recommendedName>
</protein>
<keyword evidence="5" id="KW-0067">ATP-binding</keyword>
<dbReference type="PROSITE" id="PS50109">
    <property type="entry name" value="HIS_KIN"/>
    <property type="match status" value="1"/>
</dbReference>
<organism evidence="9">
    <name type="scientific">marine sediment metagenome</name>
    <dbReference type="NCBI Taxonomy" id="412755"/>
    <lineage>
        <taxon>unclassified sequences</taxon>
        <taxon>metagenomes</taxon>
        <taxon>ecological metagenomes</taxon>
    </lineage>
</organism>
<keyword evidence="4" id="KW-0418">Kinase</keyword>
<dbReference type="InterPro" id="IPR036890">
    <property type="entry name" value="HATPase_C_sf"/>
</dbReference>
<evidence type="ECO:0000256" key="1">
    <source>
        <dbReference type="ARBA" id="ARBA00022553"/>
    </source>
</evidence>
<reference evidence="9" key="1">
    <citation type="journal article" date="2014" name="Front. Microbiol.">
        <title>High frequency of phylogenetically diverse reductive dehalogenase-homologous genes in deep subseafloor sedimentary metagenomes.</title>
        <authorList>
            <person name="Kawai M."/>
            <person name="Futagami T."/>
            <person name="Toyoda A."/>
            <person name="Takaki Y."/>
            <person name="Nishi S."/>
            <person name="Hori S."/>
            <person name="Arai W."/>
            <person name="Tsubouchi T."/>
            <person name="Morono Y."/>
            <person name="Uchiyama I."/>
            <person name="Ito T."/>
            <person name="Fujiyama A."/>
            <person name="Inagaki F."/>
            <person name="Takami H."/>
        </authorList>
    </citation>
    <scope>NUCLEOTIDE SEQUENCE</scope>
    <source>
        <strain evidence="9">Expedition CK06-06</strain>
    </source>
</reference>
<evidence type="ECO:0000256" key="6">
    <source>
        <dbReference type="ARBA" id="ARBA00023012"/>
    </source>
</evidence>
<dbReference type="SUPFAM" id="SSF55874">
    <property type="entry name" value="ATPase domain of HSP90 chaperone/DNA topoisomerase II/histidine kinase"/>
    <property type="match status" value="1"/>
</dbReference>
<dbReference type="InterPro" id="IPR004358">
    <property type="entry name" value="Sig_transdc_His_kin-like_C"/>
</dbReference>
<evidence type="ECO:0000256" key="4">
    <source>
        <dbReference type="ARBA" id="ARBA00022777"/>
    </source>
</evidence>
<keyword evidence="2" id="KW-0808">Transferase</keyword>
<sequence length="77" mass="8122">FYTTKKEGKGVGLGLSVCYGIIERHDGTIEVSSTPGRGSTFIIELPLHPGEKGGDKFPLEKEQISAKGVTGGKSNES</sequence>
<evidence type="ECO:0000256" key="7">
    <source>
        <dbReference type="SAM" id="MobiDB-lite"/>
    </source>
</evidence>
<dbReference type="PRINTS" id="PR00344">
    <property type="entry name" value="BCTRLSENSOR"/>
</dbReference>
<keyword evidence="1" id="KW-0597">Phosphoprotein</keyword>
<dbReference type="GO" id="GO:0016301">
    <property type="term" value="F:kinase activity"/>
    <property type="evidence" value="ECO:0007669"/>
    <property type="project" value="UniProtKB-KW"/>
</dbReference>
<name>X0U9Z1_9ZZZZ</name>
<feature type="non-terminal residue" evidence="9">
    <location>
        <position position="1"/>
    </location>
</feature>
<gene>
    <name evidence="9" type="ORF">S01H1_34272</name>
</gene>
<accession>X0U9Z1</accession>
<keyword evidence="6" id="KW-0902">Two-component regulatory system</keyword>
<dbReference type="PANTHER" id="PTHR43065:SF10">
    <property type="entry name" value="PEROXIDE STRESS-ACTIVATED HISTIDINE KINASE MAK3"/>
    <property type="match status" value="1"/>
</dbReference>
<feature type="compositionally biased region" description="Basic and acidic residues" evidence="7">
    <location>
        <begin position="49"/>
        <end position="64"/>
    </location>
</feature>
<dbReference type="GO" id="GO:0005524">
    <property type="term" value="F:ATP binding"/>
    <property type="evidence" value="ECO:0007669"/>
    <property type="project" value="UniProtKB-KW"/>
</dbReference>
<keyword evidence="3" id="KW-0547">Nucleotide-binding</keyword>
<proteinExistence type="predicted"/>
<dbReference type="Pfam" id="PF02518">
    <property type="entry name" value="HATPase_c"/>
    <property type="match status" value="1"/>
</dbReference>
<evidence type="ECO:0000256" key="2">
    <source>
        <dbReference type="ARBA" id="ARBA00022679"/>
    </source>
</evidence>
<dbReference type="GO" id="GO:0000160">
    <property type="term" value="P:phosphorelay signal transduction system"/>
    <property type="evidence" value="ECO:0007669"/>
    <property type="project" value="UniProtKB-KW"/>
</dbReference>
<dbReference type="Gene3D" id="3.30.565.10">
    <property type="entry name" value="Histidine kinase-like ATPase, C-terminal domain"/>
    <property type="match status" value="1"/>
</dbReference>
<comment type="caution">
    <text evidence="9">The sequence shown here is derived from an EMBL/GenBank/DDBJ whole genome shotgun (WGS) entry which is preliminary data.</text>
</comment>